<dbReference type="PANTHER" id="PTHR44086">
    <property type="entry name" value="THIOSULFATE SULFURTRANSFERASE RDL2, MITOCHONDRIAL-RELATED"/>
    <property type="match status" value="1"/>
</dbReference>
<keyword evidence="2" id="KW-0808">Transferase</keyword>
<dbReference type="OrthoDB" id="566238at2759"/>
<dbReference type="SUPFAM" id="SSF52821">
    <property type="entry name" value="Rhodanese/Cell cycle control phosphatase"/>
    <property type="match status" value="1"/>
</dbReference>
<sequence>MAFARSAATAALGRNVCTQCRRVASLRTFSLPGPRPRPRQQQQLAQRTLASTSIRYYSTPTSTSKLYDFHQIQKLVETPSKNVILIDVREPSEYAAGYIPTAINIPIKSQPDAMFLPGDEFEERFGFSKPAADQEVVFYCKSGVRSNAAAQLAQQIGYTNVAEYRGSWLDWEKNGGSERKA</sequence>
<dbReference type="EMBL" id="FJUY01000008">
    <property type="protein sequence ID" value="CZT20102.1"/>
    <property type="molecule type" value="Genomic_DNA"/>
</dbReference>
<evidence type="ECO:0000313" key="2">
    <source>
        <dbReference type="EMBL" id="CZT20102.1"/>
    </source>
</evidence>
<organism evidence="2 3">
    <name type="scientific">Ramularia collo-cygni</name>
    <dbReference type="NCBI Taxonomy" id="112498"/>
    <lineage>
        <taxon>Eukaryota</taxon>
        <taxon>Fungi</taxon>
        <taxon>Dikarya</taxon>
        <taxon>Ascomycota</taxon>
        <taxon>Pezizomycotina</taxon>
        <taxon>Dothideomycetes</taxon>
        <taxon>Dothideomycetidae</taxon>
        <taxon>Mycosphaerellales</taxon>
        <taxon>Mycosphaerellaceae</taxon>
        <taxon>Ramularia</taxon>
    </lineage>
</organism>
<proteinExistence type="predicted"/>
<keyword evidence="3" id="KW-1185">Reference proteome</keyword>
<dbReference type="RefSeq" id="XP_023626991.1">
    <property type="nucleotide sequence ID" value="XM_023771223.1"/>
</dbReference>
<dbReference type="PANTHER" id="PTHR44086:SF10">
    <property type="entry name" value="THIOSULFATE SULFURTRANSFERASE_RHODANESE-LIKE DOMAIN-CONTAINING PROTEIN 3"/>
    <property type="match status" value="1"/>
</dbReference>
<dbReference type="STRING" id="112498.A0A2D3US51"/>
<dbReference type="InterPro" id="IPR001763">
    <property type="entry name" value="Rhodanese-like_dom"/>
</dbReference>
<feature type="domain" description="Rhodanese" evidence="1">
    <location>
        <begin position="79"/>
        <end position="180"/>
    </location>
</feature>
<dbReference type="PROSITE" id="PS50206">
    <property type="entry name" value="RHODANESE_3"/>
    <property type="match status" value="1"/>
</dbReference>
<dbReference type="AlphaFoldDB" id="A0A2D3US51"/>
<gene>
    <name evidence="2" type="ORF">RCC_05959</name>
</gene>
<dbReference type="SMART" id="SM00450">
    <property type="entry name" value="RHOD"/>
    <property type="match status" value="1"/>
</dbReference>
<protein>
    <submittedName>
        <fullName evidence="2">Related to Putative thiosulfate sulfurtransferase, mitochondrial</fullName>
    </submittedName>
</protein>
<dbReference type="GO" id="GO:0005739">
    <property type="term" value="C:mitochondrion"/>
    <property type="evidence" value="ECO:0007669"/>
    <property type="project" value="TreeGrafter"/>
</dbReference>
<evidence type="ECO:0000259" key="1">
    <source>
        <dbReference type="PROSITE" id="PS50206"/>
    </source>
</evidence>
<dbReference type="GeneID" id="35601105"/>
<dbReference type="Gene3D" id="3.40.250.10">
    <property type="entry name" value="Rhodanese-like domain"/>
    <property type="match status" value="1"/>
</dbReference>
<reference evidence="2 3" key="1">
    <citation type="submission" date="2016-03" db="EMBL/GenBank/DDBJ databases">
        <authorList>
            <person name="Ploux O."/>
        </authorList>
    </citation>
    <scope>NUCLEOTIDE SEQUENCE [LARGE SCALE GENOMIC DNA]</scope>
    <source>
        <strain evidence="2 3">URUG2</strain>
    </source>
</reference>
<evidence type="ECO:0000313" key="3">
    <source>
        <dbReference type="Proteomes" id="UP000225277"/>
    </source>
</evidence>
<dbReference type="CDD" id="cd01519">
    <property type="entry name" value="RHOD_HSP67B2"/>
    <property type="match status" value="1"/>
</dbReference>
<dbReference type="Pfam" id="PF00581">
    <property type="entry name" value="Rhodanese"/>
    <property type="match status" value="1"/>
</dbReference>
<dbReference type="Proteomes" id="UP000225277">
    <property type="component" value="Unassembled WGS sequence"/>
</dbReference>
<dbReference type="InterPro" id="IPR036873">
    <property type="entry name" value="Rhodanese-like_dom_sf"/>
</dbReference>
<accession>A0A2D3US51</accession>
<dbReference type="GO" id="GO:0004792">
    <property type="term" value="F:thiosulfate-cyanide sulfurtransferase activity"/>
    <property type="evidence" value="ECO:0007669"/>
    <property type="project" value="TreeGrafter"/>
</dbReference>
<name>A0A2D3US51_9PEZI</name>